<organism evidence="2 3">
    <name type="scientific">Ectothiorhodospira marina</name>
    <dbReference type="NCBI Taxonomy" id="1396821"/>
    <lineage>
        <taxon>Bacteria</taxon>
        <taxon>Pseudomonadati</taxon>
        <taxon>Pseudomonadota</taxon>
        <taxon>Gammaproteobacteria</taxon>
        <taxon>Chromatiales</taxon>
        <taxon>Ectothiorhodospiraceae</taxon>
        <taxon>Ectothiorhodospira</taxon>
    </lineage>
</organism>
<sequence length="103" mass="11063">MGRSATPLPIPKASIPQGYRLTPYGELRQAGDVIMAFHAGSGKTHLISKIDTHPVMPPSTDQPGHKESILDSARTNPTEALPLDVIETLIDLNIIEIAQNDIG</sequence>
<dbReference type="AlphaFoldDB" id="A0A1H7I8B7"/>
<gene>
    <name evidence="2" type="ORF">SAMN05444515_10365</name>
</gene>
<evidence type="ECO:0000256" key="1">
    <source>
        <dbReference type="SAM" id="MobiDB-lite"/>
    </source>
</evidence>
<accession>A0A1H7I8B7</accession>
<dbReference type="Proteomes" id="UP000199256">
    <property type="component" value="Unassembled WGS sequence"/>
</dbReference>
<proteinExistence type="predicted"/>
<evidence type="ECO:0000313" key="3">
    <source>
        <dbReference type="Proteomes" id="UP000199256"/>
    </source>
</evidence>
<feature type="region of interest" description="Disordered" evidence="1">
    <location>
        <begin position="50"/>
        <end position="69"/>
    </location>
</feature>
<name>A0A1H7I8B7_9GAMM</name>
<dbReference type="EMBL" id="FOAA01000003">
    <property type="protein sequence ID" value="SEK58791.1"/>
    <property type="molecule type" value="Genomic_DNA"/>
</dbReference>
<keyword evidence="3" id="KW-1185">Reference proteome</keyword>
<protein>
    <submittedName>
        <fullName evidence="2">Uncharacterized protein</fullName>
    </submittedName>
</protein>
<reference evidence="3" key="1">
    <citation type="submission" date="2016-10" db="EMBL/GenBank/DDBJ databases">
        <authorList>
            <person name="Varghese N."/>
            <person name="Submissions S."/>
        </authorList>
    </citation>
    <scope>NUCLEOTIDE SEQUENCE [LARGE SCALE GENOMIC DNA]</scope>
    <source>
        <strain evidence="3">DSM 241</strain>
    </source>
</reference>
<dbReference type="STRING" id="1396821.SAMN05444515_10365"/>
<evidence type="ECO:0000313" key="2">
    <source>
        <dbReference type="EMBL" id="SEK58791.1"/>
    </source>
</evidence>